<dbReference type="Pfam" id="PF02397">
    <property type="entry name" value="Bac_transf"/>
    <property type="match status" value="1"/>
</dbReference>
<reference evidence="4 5" key="1">
    <citation type="submission" date="2015-10" db="EMBL/GenBank/DDBJ databases">
        <title>Erysipelothrix larvae sp. LV19 isolated from the larval gut of the rhinoceros beetle, Trypoxylus dichotomus.</title>
        <authorList>
            <person name="Lim S."/>
            <person name="Kim B.-C."/>
        </authorList>
    </citation>
    <scope>NUCLEOTIDE SEQUENCE [LARGE SCALE GENOMIC DNA]</scope>
    <source>
        <strain evidence="4 5">LV19</strain>
    </source>
</reference>
<evidence type="ECO:0000256" key="2">
    <source>
        <dbReference type="SAM" id="Phobius"/>
    </source>
</evidence>
<dbReference type="PANTHER" id="PTHR30576">
    <property type="entry name" value="COLANIC BIOSYNTHESIS UDP-GLUCOSE LIPID CARRIER TRANSFERASE"/>
    <property type="match status" value="1"/>
</dbReference>
<sequence length="198" mass="22343">MNYLVLKRLMDINISVLGLIILFPIMALVAAAIKLDSDGTILFKQKRLGKHKKEFYILKFRTMTTNTPDNVPTDQLQNSHMLITRVGAFLRKTSLDELPQLINIIKGDMSIIGPRPQLPNQIELTQLRDDVSAFDVCPRLTGLAQISGRDELSNDQKAWFDGQYVTNIGLKMDVVCFIRTIFKVISSDGVVEGKKNHK</sequence>
<keyword evidence="2" id="KW-0812">Transmembrane</keyword>
<organism evidence="4 5">
    <name type="scientific">Erysipelothrix larvae</name>
    <dbReference type="NCBI Taxonomy" id="1514105"/>
    <lineage>
        <taxon>Bacteria</taxon>
        <taxon>Bacillati</taxon>
        <taxon>Bacillota</taxon>
        <taxon>Erysipelotrichia</taxon>
        <taxon>Erysipelotrichales</taxon>
        <taxon>Erysipelotrichaceae</taxon>
        <taxon>Erysipelothrix</taxon>
    </lineage>
</organism>
<dbReference type="RefSeq" id="WP_067634532.1">
    <property type="nucleotide sequence ID" value="NZ_CP013213.1"/>
</dbReference>
<evidence type="ECO:0000313" key="4">
    <source>
        <dbReference type="EMBL" id="AMC94607.1"/>
    </source>
</evidence>
<dbReference type="EMBL" id="CP013213">
    <property type="protein sequence ID" value="AMC94607.1"/>
    <property type="molecule type" value="Genomic_DNA"/>
</dbReference>
<evidence type="ECO:0000259" key="3">
    <source>
        <dbReference type="Pfam" id="PF02397"/>
    </source>
</evidence>
<dbReference type="PANTHER" id="PTHR30576:SF0">
    <property type="entry name" value="UNDECAPRENYL-PHOSPHATE N-ACETYLGALACTOSAMINYL 1-PHOSPHATE TRANSFERASE-RELATED"/>
    <property type="match status" value="1"/>
</dbReference>
<feature type="transmembrane region" description="Helical" evidence="2">
    <location>
        <begin position="12"/>
        <end position="33"/>
    </location>
</feature>
<evidence type="ECO:0000256" key="1">
    <source>
        <dbReference type="ARBA" id="ARBA00006464"/>
    </source>
</evidence>
<accession>A0A109UHR4</accession>
<protein>
    <submittedName>
        <fullName evidence="4">Capsular biosynthesis protein</fullName>
    </submittedName>
</protein>
<gene>
    <name evidence="4" type="ORF">AOC36_01290</name>
</gene>
<dbReference type="Proteomes" id="UP000063781">
    <property type="component" value="Chromosome"/>
</dbReference>
<feature type="domain" description="Bacterial sugar transferase" evidence="3">
    <location>
        <begin position="7"/>
        <end position="185"/>
    </location>
</feature>
<keyword evidence="2" id="KW-1133">Transmembrane helix</keyword>
<proteinExistence type="inferred from homology"/>
<comment type="similarity">
    <text evidence="1">Belongs to the bacterial sugar transferase family.</text>
</comment>
<evidence type="ECO:0000313" key="5">
    <source>
        <dbReference type="Proteomes" id="UP000063781"/>
    </source>
</evidence>
<dbReference type="InterPro" id="IPR003362">
    <property type="entry name" value="Bact_transf"/>
</dbReference>
<dbReference type="GO" id="GO:0016780">
    <property type="term" value="F:phosphotransferase activity, for other substituted phosphate groups"/>
    <property type="evidence" value="ECO:0007669"/>
    <property type="project" value="TreeGrafter"/>
</dbReference>
<dbReference type="AlphaFoldDB" id="A0A109UHR4"/>
<keyword evidence="5" id="KW-1185">Reference proteome</keyword>
<dbReference type="STRING" id="1514105.AOC36_01290"/>
<keyword evidence="2" id="KW-0472">Membrane</keyword>
<name>A0A109UHR4_9FIRM</name>
<dbReference type="KEGG" id="erl:AOC36_01290"/>
<dbReference type="OrthoDB" id="9808602at2"/>